<accession>A0ABY1S4I4</accession>
<dbReference type="EMBL" id="FXXC01000001">
    <property type="protein sequence ID" value="SMR90791.1"/>
    <property type="molecule type" value="Genomic_DNA"/>
</dbReference>
<dbReference type="RefSeq" id="WP_015906871.1">
    <property type="nucleotide sequence ID" value="NZ_FUZJ01000001.1"/>
</dbReference>
<gene>
    <name evidence="1" type="ORF">SAMN05216240_0003</name>
</gene>
<dbReference type="Proteomes" id="UP000196803">
    <property type="component" value="Unassembled WGS sequence"/>
</dbReference>
<evidence type="ECO:0000313" key="1">
    <source>
        <dbReference type="EMBL" id="SMR90791.1"/>
    </source>
</evidence>
<dbReference type="GeneID" id="31771624"/>
<evidence type="ECO:0000313" key="2">
    <source>
        <dbReference type="Proteomes" id="UP000196803"/>
    </source>
</evidence>
<keyword evidence="2" id="KW-1185">Reference proteome</keyword>
<comment type="caution">
    <text evidence="1">The sequence shown here is derived from an EMBL/GenBank/DDBJ whole genome shotgun (WGS) entry which is preliminary data.</text>
</comment>
<proteinExistence type="predicted"/>
<organism evidence="1 2">
    <name type="scientific">Caldicellulosiruptor bescii</name>
    <name type="common">Anaerocellum thermophilum</name>
    <dbReference type="NCBI Taxonomy" id="31899"/>
    <lineage>
        <taxon>Bacteria</taxon>
        <taxon>Bacillati</taxon>
        <taxon>Bacillota</taxon>
        <taxon>Bacillota incertae sedis</taxon>
        <taxon>Caldicellulosiruptorales</taxon>
        <taxon>Caldicellulosiruptoraceae</taxon>
        <taxon>Caldicellulosiruptor</taxon>
    </lineage>
</organism>
<protein>
    <submittedName>
        <fullName evidence="1">Uncharacterized protein</fullName>
    </submittedName>
</protein>
<name>A0ABY1S4I4_CALBS</name>
<sequence length="81" mass="9152">MANLFVDAENLFSINGGGIAYDSGKVCGVLCYNWGKKSIEIGMNIRENIIEPLEKRAMLFFAIINELPRIQIELLKLYLTN</sequence>
<reference evidence="1 2" key="1">
    <citation type="submission" date="2017-05" db="EMBL/GenBank/DDBJ databases">
        <authorList>
            <person name="Varghese N."/>
            <person name="Submissions S."/>
        </authorList>
    </citation>
    <scope>NUCLEOTIDE SEQUENCE [LARGE SCALE GENOMIC DNA]</scope>
    <source>
        <strain evidence="1 2">MACB1020</strain>
    </source>
</reference>